<reference evidence="2" key="1">
    <citation type="journal article" date="2021" name="G3 (Bethesda)">
        <title>Genome and transcriptome analysis of the beet armyworm Spodoptera exigua reveals targets for pest control. .</title>
        <authorList>
            <person name="Simon S."/>
            <person name="Breeschoten T."/>
            <person name="Jansen H.J."/>
            <person name="Dirks R.P."/>
            <person name="Schranz M.E."/>
            <person name="Ros V.I.D."/>
        </authorList>
    </citation>
    <scope>NUCLEOTIDE SEQUENCE</scope>
    <source>
        <strain evidence="2">TB_SE_WUR_2020</strain>
    </source>
</reference>
<accession>A0A922MI31</accession>
<dbReference type="AlphaFoldDB" id="A0A922MI31"/>
<feature type="compositionally biased region" description="Basic and acidic residues" evidence="1">
    <location>
        <begin position="38"/>
        <end position="62"/>
    </location>
</feature>
<feature type="compositionally biased region" description="Low complexity" evidence="1">
    <location>
        <begin position="1"/>
        <end position="20"/>
    </location>
</feature>
<protein>
    <submittedName>
        <fullName evidence="2">Uncharacterized protein</fullName>
    </submittedName>
</protein>
<dbReference type="Proteomes" id="UP000814243">
    <property type="component" value="Unassembled WGS sequence"/>
</dbReference>
<organism evidence="2 3">
    <name type="scientific">Spodoptera exigua</name>
    <name type="common">Beet armyworm</name>
    <name type="synonym">Noctua fulgens</name>
    <dbReference type="NCBI Taxonomy" id="7107"/>
    <lineage>
        <taxon>Eukaryota</taxon>
        <taxon>Metazoa</taxon>
        <taxon>Ecdysozoa</taxon>
        <taxon>Arthropoda</taxon>
        <taxon>Hexapoda</taxon>
        <taxon>Insecta</taxon>
        <taxon>Pterygota</taxon>
        <taxon>Neoptera</taxon>
        <taxon>Endopterygota</taxon>
        <taxon>Lepidoptera</taxon>
        <taxon>Glossata</taxon>
        <taxon>Ditrysia</taxon>
        <taxon>Noctuoidea</taxon>
        <taxon>Noctuidae</taxon>
        <taxon>Amphipyrinae</taxon>
        <taxon>Spodoptera</taxon>
    </lineage>
</organism>
<evidence type="ECO:0000313" key="3">
    <source>
        <dbReference type="Proteomes" id="UP000814243"/>
    </source>
</evidence>
<evidence type="ECO:0000313" key="2">
    <source>
        <dbReference type="EMBL" id="KAH9637088.1"/>
    </source>
</evidence>
<dbReference type="EMBL" id="JACEFF010000451">
    <property type="protein sequence ID" value="KAH9637088.1"/>
    <property type="molecule type" value="Genomic_DNA"/>
</dbReference>
<evidence type="ECO:0000256" key="1">
    <source>
        <dbReference type="SAM" id="MobiDB-lite"/>
    </source>
</evidence>
<proteinExistence type="predicted"/>
<comment type="caution">
    <text evidence="2">The sequence shown here is derived from an EMBL/GenBank/DDBJ whole genome shotgun (WGS) entry which is preliminary data.</text>
</comment>
<feature type="region of interest" description="Disordered" evidence="1">
    <location>
        <begin position="1"/>
        <end position="103"/>
    </location>
</feature>
<gene>
    <name evidence="2" type="ORF">HF086_013904</name>
</gene>
<name>A0A922MI31_SPOEX</name>
<sequence length="128" mass="14181">MAAPVQPAAAAAAALSAATAIPPPTSVQQKLDLLQARADSRYRPERADRADRAERPHDYHPDDDQDDGLGPAGETAAERRARRRRTRWMGSEHDKTFIPGLPTVLPSTLTREQEEQYLREYRPLSPAA</sequence>